<protein>
    <submittedName>
        <fullName evidence="3">Rho GTPase</fullName>
    </submittedName>
</protein>
<dbReference type="Pfam" id="PF00071">
    <property type="entry name" value="Ras"/>
    <property type="match status" value="1"/>
</dbReference>
<dbReference type="SMART" id="SM00175">
    <property type="entry name" value="RAB"/>
    <property type="match status" value="1"/>
</dbReference>
<dbReference type="EMBL" id="LODT01000041">
    <property type="protein sequence ID" value="KYQ89436.1"/>
    <property type="molecule type" value="Genomic_DNA"/>
</dbReference>
<dbReference type="InterPro" id="IPR005225">
    <property type="entry name" value="Small_GTP-bd"/>
</dbReference>
<dbReference type="GO" id="GO:0007264">
    <property type="term" value="P:small GTPase-mediated signal transduction"/>
    <property type="evidence" value="ECO:0007669"/>
    <property type="project" value="InterPro"/>
</dbReference>
<organism evidence="3 4">
    <name type="scientific">Tieghemostelium lacteum</name>
    <name type="common">Slime mold</name>
    <name type="synonym">Dictyostelium lacteum</name>
    <dbReference type="NCBI Taxonomy" id="361077"/>
    <lineage>
        <taxon>Eukaryota</taxon>
        <taxon>Amoebozoa</taxon>
        <taxon>Evosea</taxon>
        <taxon>Eumycetozoa</taxon>
        <taxon>Dictyostelia</taxon>
        <taxon>Dictyosteliales</taxon>
        <taxon>Raperosteliaceae</taxon>
        <taxon>Tieghemostelium</taxon>
    </lineage>
</organism>
<dbReference type="Proteomes" id="UP000076078">
    <property type="component" value="Unassembled WGS sequence"/>
</dbReference>
<evidence type="ECO:0000256" key="1">
    <source>
        <dbReference type="ARBA" id="ARBA00022741"/>
    </source>
</evidence>
<dbReference type="InterPro" id="IPR003578">
    <property type="entry name" value="Small_GTPase_Rho"/>
</dbReference>
<dbReference type="PANTHER" id="PTHR24072">
    <property type="entry name" value="RHO FAMILY GTPASE"/>
    <property type="match status" value="1"/>
</dbReference>
<name>A0A151Z651_TIELA</name>
<evidence type="ECO:0000313" key="4">
    <source>
        <dbReference type="Proteomes" id="UP000076078"/>
    </source>
</evidence>
<dbReference type="SMART" id="SM00173">
    <property type="entry name" value="RAS"/>
    <property type="match status" value="1"/>
</dbReference>
<keyword evidence="4" id="KW-1185">Reference proteome</keyword>
<dbReference type="PROSITE" id="PS51419">
    <property type="entry name" value="RAB"/>
    <property type="match status" value="1"/>
</dbReference>
<comment type="caution">
    <text evidence="3">The sequence shown here is derived from an EMBL/GenBank/DDBJ whole genome shotgun (WGS) entry which is preliminary data.</text>
</comment>
<reference evidence="3 4" key="1">
    <citation type="submission" date="2015-12" db="EMBL/GenBank/DDBJ databases">
        <title>Dictyostelia acquired genes for synthesis and detection of signals that induce cell-type specialization by lateral gene transfer from prokaryotes.</title>
        <authorList>
            <person name="Gloeckner G."/>
            <person name="Schaap P."/>
        </authorList>
    </citation>
    <scope>NUCLEOTIDE SEQUENCE [LARGE SCALE GENOMIC DNA]</scope>
    <source>
        <strain evidence="3 4">TK</strain>
    </source>
</reference>
<dbReference type="InterPro" id="IPR027417">
    <property type="entry name" value="P-loop_NTPase"/>
</dbReference>
<dbReference type="PROSITE" id="PS51421">
    <property type="entry name" value="RAS"/>
    <property type="match status" value="1"/>
</dbReference>
<accession>A0A151Z651</accession>
<dbReference type="AlphaFoldDB" id="A0A151Z651"/>
<keyword evidence="2" id="KW-0342">GTP-binding</keyword>
<dbReference type="STRING" id="361077.A0A151Z651"/>
<dbReference type="SUPFAM" id="SSF52540">
    <property type="entry name" value="P-loop containing nucleoside triphosphate hydrolases"/>
    <property type="match status" value="1"/>
</dbReference>
<dbReference type="InParanoid" id="A0A151Z651"/>
<dbReference type="InterPro" id="IPR001806">
    <property type="entry name" value="Small_GTPase"/>
</dbReference>
<proteinExistence type="predicted"/>
<dbReference type="SMART" id="SM00174">
    <property type="entry name" value="RHO"/>
    <property type="match status" value="1"/>
</dbReference>
<keyword evidence="1" id="KW-0547">Nucleotide-binding</keyword>
<dbReference type="Gene3D" id="3.40.50.300">
    <property type="entry name" value="P-loop containing nucleotide triphosphate hydrolases"/>
    <property type="match status" value="1"/>
</dbReference>
<dbReference type="PROSITE" id="PS51420">
    <property type="entry name" value="RHO"/>
    <property type="match status" value="1"/>
</dbReference>
<evidence type="ECO:0000256" key="2">
    <source>
        <dbReference type="ARBA" id="ARBA00023134"/>
    </source>
</evidence>
<evidence type="ECO:0000313" key="3">
    <source>
        <dbReference type="EMBL" id="KYQ89436.1"/>
    </source>
</evidence>
<dbReference type="OrthoDB" id="8830751at2759"/>
<dbReference type="PRINTS" id="PR00449">
    <property type="entry name" value="RASTRNSFRMNG"/>
</dbReference>
<dbReference type="GO" id="GO:0003924">
    <property type="term" value="F:GTPase activity"/>
    <property type="evidence" value="ECO:0007669"/>
    <property type="project" value="InterPro"/>
</dbReference>
<sequence length="179" mass="20369">MVILGEDGIGKTALLITMGDKMYPEYVPSVVGFGPKESTLTNLKRKYRVQFWDTNGSEPYDTLRLTVYRDIGLAILCFAIDSKYSFEKIDTKYYTEFKVNTVGYVPFILVGTKGELRSDSTIDVNTLVTRKQAEEYANKIGTHYVEVSSKNLTNIDNLFDQVVLTYDKSLKEKKNCLIQ</sequence>
<dbReference type="NCBIfam" id="TIGR00231">
    <property type="entry name" value="small_GTP"/>
    <property type="match status" value="1"/>
</dbReference>
<dbReference type="GO" id="GO:0005525">
    <property type="term" value="F:GTP binding"/>
    <property type="evidence" value="ECO:0007669"/>
    <property type="project" value="UniProtKB-KW"/>
</dbReference>
<gene>
    <name evidence="3" type="ORF">DLAC_10100</name>
</gene>